<evidence type="ECO:0000313" key="2">
    <source>
        <dbReference type="Proteomes" id="UP000564644"/>
    </source>
</evidence>
<gene>
    <name evidence="1" type="ORF">H7C18_24850</name>
</gene>
<accession>A0A7X0VXZ7</accession>
<comment type="caution">
    <text evidence="1">The sequence shown here is derived from an EMBL/GenBank/DDBJ whole genome shotgun (WGS) entry which is preliminary data.</text>
</comment>
<dbReference type="RefSeq" id="WP_185131804.1">
    <property type="nucleotide sequence ID" value="NZ_JACJVO010000032.1"/>
</dbReference>
<dbReference type="Proteomes" id="UP000564644">
    <property type="component" value="Unassembled WGS sequence"/>
</dbReference>
<protein>
    <submittedName>
        <fullName evidence="1">Uncharacterized protein</fullName>
    </submittedName>
</protein>
<name>A0A7X0VXZ7_9BACL</name>
<proteinExistence type="predicted"/>
<evidence type="ECO:0000313" key="1">
    <source>
        <dbReference type="EMBL" id="MBB6734155.1"/>
    </source>
</evidence>
<reference evidence="1 2" key="1">
    <citation type="submission" date="2020-08" db="EMBL/GenBank/DDBJ databases">
        <title>Cohnella phylogeny.</title>
        <authorList>
            <person name="Dunlap C."/>
        </authorList>
    </citation>
    <scope>NUCLEOTIDE SEQUENCE [LARGE SCALE GENOMIC DNA]</scope>
    <source>
        <strain evidence="1 2">CBP 2801</strain>
    </source>
</reference>
<dbReference type="AlphaFoldDB" id="A0A7X0VXZ7"/>
<sequence>MSETQGSTESRHDGFYEIRMKGHLDARWAYWFEGMSLTRARDGTTVLYGPVTDQAALHGMLRKIRDLGLPLVSVIQKKKGTNP</sequence>
<dbReference type="EMBL" id="JACJVO010000032">
    <property type="protein sequence ID" value="MBB6734155.1"/>
    <property type="molecule type" value="Genomic_DNA"/>
</dbReference>
<organism evidence="1 2">
    <name type="scientific">Cohnella zeiphila</name>
    <dbReference type="NCBI Taxonomy" id="2761120"/>
    <lineage>
        <taxon>Bacteria</taxon>
        <taxon>Bacillati</taxon>
        <taxon>Bacillota</taxon>
        <taxon>Bacilli</taxon>
        <taxon>Bacillales</taxon>
        <taxon>Paenibacillaceae</taxon>
        <taxon>Cohnella</taxon>
    </lineage>
</organism>
<keyword evidence="2" id="KW-1185">Reference proteome</keyword>